<evidence type="ECO:0000256" key="1">
    <source>
        <dbReference type="SAM" id="MobiDB-lite"/>
    </source>
</evidence>
<keyword evidence="3" id="KW-1185">Reference proteome</keyword>
<name>A0A151WV20_9HYME</name>
<dbReference type="AlphaFoldDB" id="A0A151WV20"/>
<organism evidence="2 3">
    <name type="scientific">Mycetomoellerius zeteki</name>
    <dbReference type="NCBI Taxonomy" id="64791"/>
    <lineage>
        <taxon>Eukaryota</taxon>
        <taxon>Metazoa</taxon>
        <taxon>Ecdysozoa</taxon>
        <taxon>Arthropoda</taxon>
        <taxon>Hexapoda</taxon>
        <taxon>Insecta</taxon>
        <taxon>Pterygota</taxon>
        <taxon>Neoptera</taxon>
        <taxon>Endopterygota</taxon>
        <taxon>Hymenoptera</taxon>
        <taxon>Apocrita</taxon>
        <taxon>Aculeata</taxon>
        <taxon>Formicoidea</taxon>
        <taxon>Formicidae</taxon>
        <taxon>Myrmicinae</taxon>
        <taxon>Mycetomoellerius</taxon>
    </lineage>
</organism>
<proteinExistence type="predicted"/>
<evidence type="ECO:0000313" key="3">
    <source>
        <dbReference type="Proteomes" id="UP000075809"/>
    </source>
</evidence>
<accession>A0A151WV20</accession>
<dbReference type="Proteomes" id="UP000075809">
    <property type="component" value="Unassembled WGS sequence"/>
</dbReference>
<feature type="compositionally biased region" description="Basic and acidic residues" evidence="1">
    <location>
        <begin position="170"/>
        <end position="187"/>
    </location>
</feature>
<reference evidence="2 3" key="1">
    <citation type="submission" date="2015-09" db="EMBL/GenBank/DDBJ databases">
        <title>Trachymyrmex zeteki WGS genome.</title>
        <authorList>
            <person name="Nygaard S."/>
            <person name="Hu H."/>
            <person name="Boomsma J."/>
            <person name="Zhang G."/>
        </authorList>
    </citation>
    <scope>NUCLEOTIDE SEQUENCE [LARGE SCALE GENOMIC DNA]</scope>
    <source>
        <strain evidence="2">Tzet28-1</strain>
        <tissue evidence="2">Whole body</tissue>
    </source>
</reference>
<protein>
    <submittedName>
        <fullName evidence="2">Uncharacterized protein</fullName>
    </submittedName>
</protein>
<gene>
    <name evidence="2" type="ORF">ALC60_09224</name>
</gene>
<evidence type="ECO:0000313" key="2">
    <source>
        <dbReference type="EMBL" id="KYQ51686.1"/>
    </source>
</evidence>
<feature type="region of interest" description="Disordered" evidence="1">
    <location>
        <begin position="170"/>
        <end position="201"/>
    </location>
</feature>
<sequence length="215" mass="24718">MTQNTLGPQKASIHHWLCTRNWEEKKRDRGRDATRFWQTHLNGGIGFRSTTEGRQPYVFFLRDDSYQTENKGSVTMNKKKPLSVSNPSILGRSNYTQLARLRRRIDRCNKQLLLLNTERHIRCLAMKVPFVVAIIVKNVDSQRVLYLVFPTLHKPSPTEERRQTEAAAYRERNGAAASLRRETRVIDDSEPAGQPLGQPAWSAGVLSEHKCRYTG</sequence>
<dbReference type="EMBL" id="KQ982720">
    <property type="protein sequence ID" value="KYQ51686.1"/>
    <property type="molecule type" value="Genomic_DNA"/>
</dbReference>